<dbReference type="Proteomes" id="UP000821845">
    <property type="component" value="Chromosome 4"/>
</dbReference>
<reference evidence="1" key="1">
    <citation type="submission" date="2020-05" db="EMBL/GenBank/DDBJ databases">
        <title>Large-scale comparative analyses of tick genomes elucidate their genetic diversity and vector capacities.</title>
        <authorList>
            <person name="Jia N."/>
            <person name="Wang J."/>
            <person name="Shi W."/>
            <person name="Du L."/>
            <person name="Sun Y."/>
            <person name="Zhan W."/>
            <person name="Jiang J."/>
            <person name="Wang Q."/>
            <person name="Zhang B."/>
            <person name="Ji P."/>
            <person name="Sakyi L.B."/>
            <person name="Cui X."/>
            <person name="Yuan T."/>
            <person name="Jiang B."/>
            <person name="Yang W."/>
            <person name="Lam T.T.-Y."/>
            <person name="Chang Q."/>
            <person name="Ding S."/>
            <person name="Wang X."/>
            <person name="Zhu J."/>
            <person name="Ruan X."/>
            <person name="Zhao L."/>
            <person name="Wei J."/>
            <person name="Que T."/>
            <person name="Du C."/>
            <person name="Cheng J."/>
            <person name="Dai P."/>
            <person name="Han X."/>
            <person name="Huang E."/>
            <person name="Gao Y."/>
            <person name="Liu J."/>
            <person name="Shao H."/>
            <person name="Ye R."/>
            <person name="Li L."/>
            <person name="Wei W."/>
            <person name="Wang X."/>
            <person name="Wang C."/>
            <person name="Yang T."/>
            <person name="Huo Q."/>
            <person name="Li W."/>
            <person name="Guo W."/>
            <person name="Chen H."/>
            <person name="Zhou L."/>
            <person name="Ni X."/>
            <person name="Tian J."/>
            <person name="Zhou Y."/>
            <person name="Sheng Y."/>
            <person name="Liu T."/>
            <person name="Pan Y."/>
            <person name="Xia L."/>
            <person name="Li J."/>
            <person name="Zhao F."/>
            <person name="Cao W."/>
        </authorList>
    </citation>
    <scope>NUCLEOTIDE SEQUENCE</scope>
    <source>
        <strain evidence="1">Hyas-2018</strain>
    </source>
</reference>
<sequence length="509" mass="55188">MDSGWDQYGGGQSAVEESALTGTVRNEEPEDYSAVTLILIAFCGLATIMGIAIALLFTRDLETQDDSGNGHGGAADDDTRFPRSSGSPSGPGPGPIIAPTGIPATMASSSPAMSLPPAIPTPNPVYTTAAQKSKSSIKPQSLLCTFSNKTNYGTIFPSDGVCDYIFYDSMYKNNRNLLVGTWDYDVYSILSKAQKTDRKKTQFGLGFAFEHRAKLIQDLAKSSLEVFWGHNLFHFGILDCPAHGVKQADMDSVFAALKALDDSVQAARASGNTSYIILGAVSNTDAWNNYYKNKFSTVYTPDLFISLGHQLRGDPERGSCVATPPTILEKPQGLSDVHDMYDAARALASFGSLAGGPRLSISVSMKGRWSKLLPASRAEIFSACEKGTPGPYFGSFTEVCNTPPFSSNVLYEAQRYAMRTYDPGTRRMFVYDNEQALCLKLCNAKANHTNVAFGVAVYDLEYDDADDTCSDLNSMGAYSRLRTVSTVAKFMANKFTDPTRLSSCTRIFQ</sequence>
<organism evidence="1 2">
    <name type="scientific">Hyalomma asiaticum</name>
    <name type="common">Tick</name>
    <dbReference type="NCBI Taxonomy" id="266040"/>
    <lineage>
        <taxon>Eukaryota</taxon>
        <taxon>Metazoa</taxon>
        <taxon>Ecdysozoa</taxon>
        <taxon>Arthropoda</taxon>
        <taxon>Chelicerata</taxon>
        <taxon>Arachnida</taxon>
        <taxon>Acari</taxon>
        <taxon>Parasitiformes</taxon>
        <taxon>Ixodida</taxon>
        <taxon>Ixodoidea</taxon>
        <taxon>Ixodidae</taxon>
        <taxon>Hyalomminae</taxon>
        <taxon>Hyalomma</taxon>
    </lineage>
</organism>
<name>A0ACB7SGS3_HYAAI</name>
<accession>A0ACB7SGS3</accession>
<protein>
    <submittedName>
        <fullName evidence="1">Uncharacterized protein</fullName>
    </submittedName>
</protein>
<evidence type="ECO:0000313" key="1">
    <source>
        <dbReference type="EMBL" id="KAH6933825.1"/>
    </source>
</evidence>
<keyword evidence="2" id="KW-1185">Reference proteome</keyword>
<proteinExistence type="predicted"/>
<comment type="caution">
    <text evidence="1">The sequence shown here is derived from an EMBL/GenBank/DDBJ whole genome shotgun (WGS) entry which is preliminary data.</text>
</comment>
<evidence type="ECO:0000313" key="2">
    <source>
        <dbReference type="Proteomes" id="UP000821845"/>
    </source>
</evidence>
<dbReference type="EMBL" id="CM023484">
    <property type="protein sequence ID" value="KAH6933825.1"/>
    <property type="molecule type" value="Genomic_DNA"/>
</dbReference>
<gene>
    <name evidence="1" type="ORF">HPB50_018309</name>
</gene>